<evidence type="ECO:0000259" key="1">
    <source>
        <dbReference type="Pfam" id="PF07883"/>
    </source>
</evidence>
<dbReference type="EMBL" id="CP015163">
    <property type="protein sequence ID" value="AXB45702.1"/>
    <property type="molecule type" value="Genomic_DNA"/>
</dbReference>
<dbReference type="InterPro" id="IPR011051">
    <property type="entry name" value="RmlC_Cupin_sf"/>
</dbReference>
<dbReference type="Pfam" id="PF07883">
    <property type="entry name" value="Cupin_2"/>
    <property type="match status" value="1"/>
</dbReference>
<dbReference type="RefSeq" id="WP_113694939.1">
    <property type="nucleotide sequence ID" value="NZ_CP015163.1"/>
</dbReference>
<dbReference type="SUPFAM" id="SSF51182">
    <property type="entry name" value="RmlC-like cupins"/>
    <property type="match status" value="1"/>
</dbReference>
<gene>
    <name evidence="2" type="ORF">A4R43_27095</name>
</gene>
<proteinExistence type="predicted"/>
<evidence type="ECO:0000313" key="3">
    <source>
        <dbReference type="Proteomes" id="UP000250434"/>
    </source>
</evidence>
<organism evidence="2 3">
    <name type="scientific">Amycolatopsis albispora</name>
    <dbReference type="NCBI Taxonomy" id="1804986"/>
    <lineage>
        <taxon>Bacteria</taxon>
        <taxon>Bacillati</taxon>
        <taxon>Actinomycetota</taxon>
        <taxon>Actinomycetes</taxon>
        <taxon>Pseudonocardiales</taxon>
        <taxon>Pseudonocardiaceae</taxon>
        <taxon>Amycolatopsis</taxon>
    </lineage>
</organism>
<protein>
    <submittedName>
        <fullName evidence="2">Cupin</fullName>
    </submittedName>
</protein>
<dbReference type="AlphaFoldDB" id="A0A344LCC8"/>
<dbReference type="Proteomes" id="UP000250434">
    <property type="component" value="Chromosome"/>
</dbReference>
<name>A0A344LCC8_9PSEU</name>
<evidence type="ECO:0000313" key="2">
    <source>
        <dbReference type="EMBL" id="AXB45702.1"/>
    </source>
</evidence>
<reference evidence="2 3" key="1">
    <citation type="submission" date="2016-04" db="EMBL/GenBank/DDBJ databases">
        <title>Complete genome sequence and analysis of deep-sea sediment isolate, Amycolatopsis sp. WP1.</title>
        <authorList>
            <person name="Wang H."/>
            <person name="Chen S."/>
            <person name="Wu Q."/>
        </authorList>
    </citation>
    <scope>NUCLEOTIDE SEQUENCE [LARGE SCALE GENOMIC DNA]</scope>
    <source>
        <strain evidence="2 3">WP1</strain>
    </source>
</reference>
<dbReference type="InterPro" id="IPR013096">
    <property type="entry name" value="Cupin_2"/>
</dbReference>
<dbReference type="Gene3D" id="2.60.120.10">
    <property type="entry name" value="Jelly Rolls"/>
    <property type="match status" value="1"/>
</dbReference>
<dbReference type="KEGG" id="aab:A4R43_27095"/>
<dbReference type="InterPro" id="IPR014710">
    <property type="entry name" value="RmlC-like_jellyroll"/>
</dbReference>
<keyword evidence="3" id="KW-1185">Reference proteome</keyword>
<dbReference type="OrthoDB" id="882143at2"/>
<feature type="domain" description="Cupin type-2" evidence="1">
    <location>
        <begin position="36"/>
        <end position="94"/>
    </location>
</feature>
<accession>A0A344LCC8</accession>
<sequence>MIDWQVLSTVEGRPLVGGTGTFRTRETAVSGLLYEIRYPAGVGSPEHRHDHDSVIYLLSGKLRGTIDGREVRLAPGETVVHPRGVPHTVEAIEDSHWLEFKSPLPGRAPLST</sequence>